<gene>
    <name evidence="17" type="ORF">DFP90_102230</name>
</gene>
<comment type="catalytic activity">
    <reaction evidence="1">
        <text>ATP + protein L-histidine = ADP + protein N-phospho-L-histidine.</text>
        <dbReference type="EC" id="2.7.13.3"/>
    </reaction>
</comment>
<sequence>MNLRQKIILLATVPLVIAVSAITLWVTYQEHYLSEAEVRTFERSLLDTKKSELKNYIQLALTSIDHIYSNATPDDQIAKAEAKTILNDITFGTDGYFFVYDFDGEGLVHPAQPYRVGLIWWDLEDANGDKVVQNLIRTAREGGGYHRYKWEKPSTGKMADKISYVVALEKWGWMLGTGIYIDDVVDQMQTIEREVSNRRIQTFFLIAGITLAALTIVFVIGIIINLREQKLADLKLKKLTQRIVATQEEERGRVARELHDGISQLLVSVKYALELAKSHASKSSADALPAIEKGSDGLNTAIKEVRRISRDLRPSMLDDLGLSPALKSLANEFSERTGINVAISTVVFRNLLPNDVKTTLFRIAQETLTNIERHADAANVDISLSSSNKGVELKISDDGVGFDLQELETTRNPHRGMGLRNMQERLEYHDGSLKISSGSRGTTIIAHLPRDILRRPDQGDIPPEPADLPDFKSEETSKIKEAI</sequence>
<keyword evidence="6" id="KW-0808">Transferase</keyword>
<keyword evidence="8" id="KW-0547">Nucleotide-binding</keyword>
<dbReference type="PANTHER" id="PTHR24421:SF10">
    <property type="entry name" value="NITRATE_NITRITE SENSOR PROTEIN NARQ"/>
    <property type="match status" value="1"/>
</dbReference>
<evidence type="ECO:0000313" key="18">
    <source>
        <dbReference type="Proteomes" id="UP000256845"/>
    </source>
</evidence>
<accession>A0A3D9HRU0</accession>
<dbReference type="InterPro" id="IPR033480">
    <property type="entry name" value="sCache_2"/>
</dbReference>
<evidence type="ECO:0000256" key="14">
    <source>
        <dbReference type="SAM" id="MobiDB-lite"/>
    </source>
</evidence>
<dbReference type="AlphaFoldDB" id="A0A3D9HRU0"/>
<evidence type="ECO:0000256" key="10">
    <source>
        <dbReference type="ARBA" id="ARBA00022840"/>
    </source>
</evidence>
<dbReference type="EMBL" id="QRDW01000002">
    <property type="protein sequence ID" value="RED52212.1"/>
    <property type="molecule type" value="Genomic_DNA"/>
</dbReference>
<evidence type="ECO:0000256" key="2">
    <source>
        <dbReference type="ARBA" id="ARBA00004651"/>
    </source>
</evidence>
<comment type="caution">
    <text evidence="17">The sequence shown here is derived from an EMBL/GenBank/DDBJ whole genome shotgun (WGS) entry which is preliminary data.</text>
</comment>
<dbReference type="EC" id="2.7.13.3" evidence="3"/>
<feature type="domain" description="Histidine kinase" evidence="16">
    <location>
        <begin position="253"/>
        <end position="452"/>
    </location>
</feature>
<keyword evidence="18" id="KW-1185">Reference proteome</keyword>
<dbReference type="RefSeq" id="WP_115935762.1">
    <property type="nucleotide sequence ID" value="NZ_QRDW01000002.1"/>
</dbReference>
<evidence type="ECO:0000256" key="3">
    <source>
        <dbReference type="ARBA" id="ARBA00012438"/>
    </source>
</evidence>
<keyword evidence="7 15" id="KW-0812">Transmembrane</keyword>
<dbReference type="CDD" id="cd16917">
    <property type="entry name" value="HATPase_UhpB-NarQ-NarX-like"/>
    <property type="match status" value="1"/>
</dbReference>
<dbReference type="Pfam" id="PF17200">
    <property type="entry name" value="sCache_2"/>
    <property type="match status" value="1"/>
</dbReference>
<feature type="compositionally biased region" description="Basic and acidic residues" evidence="14">
    <location>
        <begin position="469"/>
        <end position="483"/>
    </location>
</feature>
<keyword evidence="10" id="KW-0067">ATP-binding</keyword>
<dbReference type="InterPro" id="IPR003594">
    <property type="entry name" value="HATPase_dom"/>
</dbReference>
<dbReference type="Gene3D" id="3.30.565.10">
    <property type="entry name" value="Histidine kinase-like ATPase, C-terminal domain"/>
    <property type="match status" value="1"/>
</dbReference>
<keyword evidence="5" id="KW-0597">Phosphoprotein</keyword>
<dbReference type="PROSITE" id="PS50109">
    <property type="entry name" value="HIS_KIN"/>
    <property type="match status" value="1"/>
</dbReference>
<dbReference type="OrthoDB" id="9778496at2"/>
<dbReference type="InterPro" id="IPR050482">
    <property type="entry name" value="Sensor_HK_TwoCompSys"/>
</dbReference>
<evidence type="ECO:0000256" key="8">
    <source>
        <dbReference type="ARBA" id="ARBA00022741"/>
    </source>
</evidence>
<keyword evidence="9 17" id="KW-0418">Kinase</keyword>
<evidence type="ECO:0000256" key="6">
    <source>
        <dbReference type="ARBA" id="ARBA00022679"/>
    </source>
</evidence>
<dbReference type="InterPro" id="IPR017171">
    <property type="entry name" value="Sig_transdc_His_kinase_MctS"/>
</dbReference>
<keyword evidence="12" id="KW-0902">Two-component regulatory system</keyword>
<comment type="subcellular location">
    <subcellularLocation>
        <location evidence="2">Cell membrane</location>
        <topology evidence="2">Multi-pass membrane protein</topology>
    </subcellularLocation>
</comment>
<evidence type="ECO:0000256" key="1">
    <source>
        <dbReference type="ARBA" id="ARBA00000085"/>
    </source>
</evidence>
<proteinExistence type="predicted"/>
<dbReference type="InterPro" id="IPR036890">
    <property type="entry name" value="HATPase_C_sf"/>
</dbReference>
<dbReference type="Gene3D" id="1.20.5.1930">
    <property type="match status" value="1"/>
</dbReference>
<evidence type="ECO:0000256" key="15">
    <source>
        <dbReference type="SAM" id="Phobius"/>
    </source>
</evidence>
<dbReference type="GO" id="GO:0005524">
    <property type="term" value="F:ATP binding"/>
    <property type="evidence" value="ECO:0007669"/>
    <property type="project" value="UniProtKB-KW"/>
</dbReference>
<dbReference type="InterPro" id="IPR011712">
    <property type="entry name" value="Sig_transdc_His_kin_sub3_dim/P"/>
</dbReference>
<dbReference type="InterPro" id="IPR005467">
    <property type="entry name" value="His_kinase_dom"/>
</dbReference>
<keyword evidence="4" id="KW-1003">Cell membrane</keyword>
<evidence type="ECO:0000259" key="16">
    <source>
        <dbReference type="PROSITE" id="PS50109"/>
    </source>
</evidence>
<evidence type="ECO:0000256" key="4">
    <source>
        <dbReference type="ARBA" id="ARBA00022475"/>
    </source>
</evidence>
<dbReference type="GO" id="GO:0046983">
    <property type="term" value="F:protein dimerization activity"/>
    <property type="evidence" value="ECO:0007669"/>
    <property type="project" value="InterPro"/>
</dbReference>
<protein>
    <recommendedName>
        <fullName evidence="3">histidine kinase</fullName>
        <ecNumber evidence="3">2.7.13.3</ecNumber>
    </recommendedName>
</protein>
<reference evidence="17 18" key="1">
    <citation type="submission" date="2018-07" db="EMBL/GenBank/DDBJ databases">
        <title>Genomic Encyclopedia of Type Strains, Phase III (KMG-III): the genomes of soil and plant-associated and newly described type strains.</title>
        <authorList>
            <person name="Whitman W."/>
        </authorList>
    </citation>
    <scope>NUCLEOTIDE SEQUENCE [LARGE SCALE GENOMIC DNA]</scope>
    <source>
        <strain evidence="17 18">CECT 8488</strain>
    </source>
</reference>
<evidence type="ECO:0000256" key="12">
    <source>
        <dbReference type="ARBA" id="ARBA00023012"/>
    </source>
</evidence>
<dbReference type="Pfam" id="PF07730">
    <property type="entry name" value="HisKA_3"/>
    <property type="match status" value="1"/>
</dbReference>
<dbReference type="SMART" id="SM00387">
    <property type="entry name" value="HATPase_c"/>
    <property type="match status" value="1"/>
</dbReference>
<dbReference type="Gene3D" id="3.30.450.20">
    <property type="entry name" value="PAS domain"/>
    <property type="match status" value="1"/>
</dbReference>
<dbReference type="GO" id="GO:0000155">
    <property type="term" value="F:phosphorelay sensor kinase activity"/>
    <property type="evidence" value="ECO:0007669"/>
    <property type="project" value="InterPro"/>
</dbReference>
<evidence type="ECO:0000256" key="13">
    <source>
        <dbReference type="ARBA" id="ARBA00023136"/>
    </source>
</evidence>
<dbReference type="Pfam" id="PF02518">
    <property type="entry name" value="HATPase_c"/>
    <property type="match status" value="1"/>
</dbReference>
<dbReference type="Proteomes" id="UP000256845">
    <property type="component" value="Unassembled WGS sequence"/>
</dbReference>
<evidence type="ECO:0000313" key="17">
    <source>
        <dbReference type="EMBL" id="RED52212.1"/>
    </source>
</evidence>
<dbReference type="SMART" id="SM01049">
    <property type="entry name" value="Cache_2"/>
    <property type="match status" value="1"/>
</dbReference>
<dbReference type="PIRSF" id="PIRSF037314">
    <property type="entry name" value="STHK_MctS"/>
    <property type="match status" value="1"/>
</dbReference>
<evidence type="ECO:0000256" key="5">
    <source>
        <dbReference type="ARBA" id="ARBA00022553"/>
    </source>
</evidence>
<organism evidence="17 18">
    <name type="scientific">Aestuariispira insulae</name>
    <dbReference type="NCBI Taxonomy" id="1461337"/>
    <lineage>
        <taxon>Bacteria</taxon>
        <taxon>Pseudomonadati</taxon>
        <taxon>Pseudomonadota</taxon>
        <taxon>Alphaproteobacteria</taxon>
        <taxon>Rhodospirillales</taxon>
        <taxon>Kiloniellaceae</taxon>
        <taxon>Aestuariispira</taxon>
    </lineage>
</organism>
<feature type="transmembrane region" description="Helical" evidence="15">
    <location>
        <begin position="203"/>
        <end position="226"/>
    </location>
</feature>
<keyword evidence="13 15" id="KW-0472">Membrane</keyword>
<evidence type="ECO:0000256" key="9">
    <source>
        <dbReference type="ARBA" id="ARBA00022777"/>
    </source>
</evidence>
<feature type="region of interest" description="Disordered" evidence="14">
    <location>
        <begin position="452"/>
        <end position="483"/>
    </location>
</feature>
<dbReference type="GO" id="GO:0005886">
    <property type="term" value="C:plasma membrane"/>
    <property type="evidence" value="ECO:0007669"/>
    <property type="project" value="UniProtKB-SubCell"/>
</dbReference>
<name>A0A3D9HRU0_9PROT</name>
<dbReference type="PANTHER" id="PTHR24421">
    <property type="entry name" value="NITRATE/NITRITE SENSOR PROTEIN NARX-RELATED"/>
    <property type="match status" value="1"/>
</dbReference>
<dbReference type="SUPFAM" id="SSF55874">
    <property type="entry name" value="ATPase domain of HSP90 chaperone/DNA topoisomerase II/histidine kinase"/>
    <property type="match status" value="1"/>
</dbReference>
<evidence type="ECO:0000256" key="11">
    <source>
        <dbReference type="ARBA" id="ARBA00022989"/>
    </source>
</evidence>
<keyword evidence="11 15" id="KW-1133">Transmembrane helix</keyword>
<evidence type="ECO:0000256" key="7">
    <source>
        <dbReference type="ARBA" id="ARBA00022692"/>
    </source>
</evidence>